<feature type="domain" description="Amine oxidase" evidence="7">
    <location>
        <begin position="135"/>
        <end position="203"/>
    </location>
</feature>
<protein>
    <recommendedName>
        <fullName evidence="4">Tryptophan 2-monooxygenase</fullName>
        <ecNumber evidence="3">1.13.12.3</ecNumber>
    </recommendedName>
</protein>
<comment type="catalytic activity">
    <reaction evidence="6">
        <text>L-tryptophan + O2 = indole-3-acetamide + CO2 + H2O</text>
        <dbReference type="Rhea" id="RHEA:16165"/>
        <dbReference type="ChEBI" id="CHEBI:15377"/>
        <dbReference type="ChEBI" id="CHEBI:15379"/>
        <dbReference type="ChEBI" id="CHEBI:16031"/>
        <dbReference type="ChEBI" id="CHEBI:16526"/>
        <dbReference type="ChEBI" id="CHEBI:57912"/>
        <dbReference type="EC" id="1.13.12.3"/>
    </reaction>
</comment>
<feature type="domain" description="Amine oxidase" evidence="7">
    <location>
        <begin position="36"/>
        <end position="120"/>
    </location>
</feature>
<reference evidence="8 9" key="1">
    <citation type="submission" date="2017-03" db="EMBL/GenBank/DDBJ databases">
        <authorList>
            <person name="Afonso C.L."/>
            <person name="Miller P.J."/>
            <person name="Scott M.A."/>
            <person name="Spackman E."/>
            <person name="Goraichik I."/>
            <person name="Dimitrov K.M."/>
            <person name="Suarez D.L."/>
            <person name="Swayne D.E."/>
        </authorList>
    </citation>
    <scope>NUCLEOTIDE SEQUENCE [LARGE SCALE GENOMIC DNA]</scope>
    <source>
        <strain evidence="8 9">CECT 8397</strain>
    </source>
</reference>
<dbReference type="Gene3D" id="3.50.50.60">
    <property type="entry name" value="FAD/NAD(P)-binding domain"/>
    <property type="match status" value="3"/>
</dbReference>
<dbReference type="GO" id="GO:0050361">
    <property type="term" value="F:tryptophan 2-monooxygenase activity"/>
    <property type="evidence" value="ECO:0007669"/>
    <property type="project" value="UniProtKB-EC"/>
</dbReference>
<dbReference type="InterPro" id="IPR050281">
    <property type="entry name" value="Flavin_monoamine_oxidase"/>
</dbReference>
<keyword evidence="8" id="KW-0560">Oxidoreductase</keyword>
<dbReference type="PANTHER" id="PTHR10742">
    <property type="entry name" value="FLAVIN MONOAMINE OXIDASE"/>
    <property type="match status" value="1"/>
</dbReference>
<comment type="similarity">
    <text evidence="2">Belongs to the tryptophan 2-monooxygenase family.</text>
</comment>
<dbReference type="RefSeq" id="WP_085864704.1">
    <property type="nucleotide sequence ID" value="NZ_FWFT01000003.1"/>
</dbReference>
<evidence type="ECO:0000313" key="9">
    <source>
        <dbReference type="Proteomes" id="UP000193623"/>
    </source>
</evidence>
<sequence>MTNAMLERAQQPLDHSKHDMNRRQFITAALGAMTVGFAPLAGGAQGGRAPTGYIRTNWSRDPFSFGSYSYLAKGSWRRDHRALGQPIEGRLFFAGEATHPSYNSTVHAAYESGIIAAEALFETDARKVGIVGAGMSGLAAADALTKAGYDVSIWEARDRIGGRIWTDTRLNAPLDLGASWIHGTDGNPLAQLAQQRGIVTQITQESYVTRGASGRLIPDSEAPDWLYSQVAVQHSFGAEADDINMSAYVWDDDYDGDEVIFPGGYAQLFDAFAADLNIQLNRSLGGVDLRDGGVELTDGVGHAETFDAVIVTVPLGVLKAGNIAFTPALPDEKQHAISQLGMGLLDKLYLRYDDVFWDADVTWIATPENGLPRGQFNEWLNFYPYIGEPVIMAFNGGQPARDLAGLSDADVVDRALQTLDMAYL</sequence>
<accession>A0A1Y5SP03</accession>
<dbReference type="PRINTS" id="PR00419">
    <property type="entry name" value="ADXRDTASE"/>
</dbReference>
<dbReference type="AlphaFoldDB" id="A0A1Y5SP03"/>
<evidence type="ECO:0000259" key="7">
    <source>
        <dbReference type="Pfam" id="PF01593"/>
    </source>
</evidence>
<evidence type="ECO:0000256" key="2">
    <source>
        <dbReference type="ARBA" id="ARBA00005833"/>
    </source>
</evidence>
<keyword evidence="5" id="KW-0073">Auxin biosynthesis</keyword>
<feature type="domain" description="Amine oxidase" evidence="7">
    <location>
        <begin position="250"/>
        <end position="419"/>
    </location>
</feature>
<dbReference type="Proteomes" id="UP000193623">
    <property type="component" value="Unassembled WGS sequence"/>
</dbReference>
<evidence type="ECO:0000256" key="3">
    <source>
        <dbReference type="ARBA" id="ARBA00012535"/>
    </source>
</evidence>
<evidence type="ECO:0000256" key="6">
    <source>
        <dbReference type="ARBA" id="ARBA00047321"/>
    </source>
</evidence>
<dbReference type="PANTHER" id="PTHR10742:SF410">
    <property type="entry name" value="LYSINE-SPECIFIC HISTONE DEMETHYLASE 2"/>
    <property type="match status" value="1"/>
</dbReference>
<name>A0A1Y5SP03_9RHOB</name>
<dbReference type="EMBL" id="FWFT01000003">
    <property type="protein sequence ID" value="SLN44507.1"/>
    <property type="molecule type" value="Genomic_DNA"/>
</dbReference>
<evidence type="ECO:0000256" key="5">
    <source>
        <dbReference type="ARBA" id="ARBA00023070"/>
    </source>
</evidence>
<dbReference type="EC" id="1.13.12.3" evidence="3"/>
<dbReference type="SUPFAM" id="SSF54373">
    <property type="entry name" value="FAD-linked reductases, C-terminal domain"/>
    <property type="match status" value="2"/>
</dbReference>
<evidence type="ECO:0000256" key="1">
    <source>
        <dbReference type="ARBA" id="ARBA00004814"/>
    </source>
</evidence>
<dbReference type="GO" id="GO:0009851">
    <property type="term" value="P:auxin biosynthetic process"/>
    <property type="evidence" value="ECO:0007669"/>
    <property type="project" value="UniProtKB-KW"/>
</dbReference>
<dbReference type="InterPro" id="IPR036188">
    <property type="entry name" value="FAD/NAD-bd_sf"/>
</dbReference>
<proteinExistence type="inferred from homology"/>
<dbReference type="Gene3D" id="3.90.660.10">
    <property type="match status" value="2"/>
</dbReference>
<evidence type="ECO:0000256" key="4">
    <source>
        <dbReference type="ARBA" id="ARBA00017871"/>
    </source>
</evidence>
<keyword evidence="9" id="KW-1185">Reference proteome</keyword>
<dbReference type="InterPro" id="IPR002937">
    <property type="entry name" value="Amino_oxidase"/>
</dbReference>
<organism evidence="8 9">
    <name type="scientific">Pseudooctadecabacter jejudonensis</name>
    <dbReference type="NCBI Taxonomy" id="1391910"/>
    <lineage>
        <taxon>Bacteria</taxon>
        <taxon>Pseudomonadati</taxon>
        <taxon>Pseudomonadota</taxon>
        <taxon>Alphaproteobacteria</taxon>
        <taxon>Rhodobacterales</taxon>
        <taxon>Paracoccaceae</taxon>
        <taxon>Pseudooctadecabacter</taxon>
    </lineage>
</organism>
<evidence type="ECO:0000313" key="8">
    <source>
        <dbReference type="EMBL" id="SLN44507.1"/>
    </source>
</evidence>
<dbReference type="SUPFAM" id="SSF51905">
    <property type="entry name" value="FAD/NAD(P)-binding domain"/>
    <property type="match status" value="2"/>
</dbReference>
<dbReference type="Pfam" id="PF01593">
    <property type="entry name" value="Amino_oxidase"/>
    <property type="match status" value="3"/>
</dbReference>
<comment type="pathway">
    <text evidence="1">Plant hormone metabolism; auxin biosynthesis.</text>
</comment>
<gene>
    <name evidence="8" type="primary">puo_2</name>
    <name evidence="8" type="ORF">PSJ8397_02308</name>
</gene>